<evidence type="ECO:0000256" key="2">
    <source>
        <dbReference type="SAM" id="MobiDB-lite"/>
    </source>
</evidence>
<dbReference type="Gene3D" id="3.40.50.300">
    <property type="entry name" value="P-loop containing nucleotide triphosphate hydrolases"/>
    <property type="match status" value="2"/>
</dbReference>
<feature type="coiled-coil region" evidence="1">
    <location>
        <begin position="743"/>
        <end position="841"/>
    </location>
</feature>
<dbReference type="Pfam" id="PF13558">
    <property type="entry name" value="SbcC_Walker_B"/>
    <property type="match status" value="1"/>
</dbReference>
<keyword evidence="1" id="KW-0175">Coiled coil</keyword>
<evidence type="ECO:0000256" key="1">
    <source>
        <dbReference type="SAM" id="Coils"/>
    </source>
</evidence>
<gene>
    <name evidence="3" type="ORF">RQM65_04775</name>
</gene>
<dbReference type="RefSeq" id="WP_314013107.1">
    <property type="nucleotide sequence ID" value="NZ_JAVTTP010000001.1"/>
</dbReference>
<feature type="compositionally biased region" description="Basic and acidic residues" evidence="2">
    <location>
        <begin position="257"/>
        <end position="274"/>
    </location>
</feature>
<dbReference type="Pfam" id="PF13555">
    <property type="entry name" value="AAA_29"/>
    <property type="match status" value="1"/>
</dbReference>
<protein>
    <submittedName>
        <fullName evidence="3">AAA family ATPase</fullName>
    </submittedName>
</protein>
<feature type="coiled-coil region" evidence="1">
    <location>
        <begin position="453"/>
        <end position="521"/>
    </location>
</feature>
<comment type="caution">
    <text evidence="3">The sequence shown here is derived from an EMBL/GenBank/DDBJ whole genome shotgun (WGS) entry which is preliminary data.</text>
</comment>
<dbReference type="EMBL" id="JAVTTP010000001">
    <property type="protein sequence ID" value="MDT7827976.1"/>
    <property type="molecule type" value="Genomic_DNA"/>
</dbReference>
<sequence>MKILNIHFKNINSLKGTHQVDFTEAPFNRSTLFAITGPTGSGKSTLLDVISLALFNQTPRLGKISRKEILAKGALLTRNQKEAAASVTYRCKAGVFTSSWRISTNRNHQLRDYEMEIADEVGTLLDLKKSQVPTHNEKLIGLNYEQFIKSVVLAQGEFAQFLKAKKDERGALLEKITGTGIYRDIGRKTYERFKTEIRKIERQQDEIQTHHSELLEDGILKEFTAAFRTKKETIGSLEVQIKRLEKQVELKERLAKTEKEIDSEREKQSLEKKKMATFQEQSGAQLDQHEKVRPVADELRSWSSLQEALASRDKQLEKLAQHQGNNQKAVAILLREVSDYIGKQTDSENLVRDINDFSDTVRELQKLRDTKLKEHANIESIIKEQARETAFNYNKKANNLETLHQLKSTSEKHLAELLKFTGIADIGNLAHHREALSAQIDRSQQLEKIGIVFEQKKQNLDQYMGEVERIKLQRKALPKDIELAQAKAKGFEKESEALQVRLALQRLRASLEEHRNKLKKNEPCPLCGSLEHPFAQHLPQDQTSEKEIKALGKEFEKWNAQAIAKISELGSLNEREDELRPKMEVLSKEIEKLGAEETKLSEGLRLPPYSSWEHYTRTCQEKLEALTHLEQENKMLIKYKQLRPNLEKLGRILEAGIKTKDTLKAKYKGKDINADSQQLLTKWTELNKEERLLQQSLSDIKTERKTRIEEIAVLEGLLNRSVSLKSFDTIADARKALLDEKTLDRLQSQKSGIEKELDRLDTSLALLQKQFDTDKRSDVPQTQEKLQEDHDIKREKLQSTREEKAELERQLVNHREKTEKIANLKQQIATEEKQIKRWKLLNELIGDAQGKRFNDFAQDLTLRHLVALANARLESLSDRYRLDIPTEEEDDGLIILDGHMGGQRRSVKTLSGGETFLLSLSMALALSDLASSNVEINSLFIDEGFGTLDPETLDQTLDTLERLQSESSKTIGIISHVDSLKDRIGTQIQLQRNGQGYSTLKIV</sequence>
<accession>A0ABU3L2K6</accession>
<keyword evidence="4" id="KW-1185">Reference proteome</keyword>
<dbReference type="PANTHER" id="PTHR32114:SF2">
    <property type="entry name" value="ABC TRANSPORTER ABCH.3"/>
    <property type="match status" value="1"/>
</dbReference>
<name>A0ABU3L2K6_9FLAO</name>
<proteinExistence type="predicted"/>
<organism evidence="3 4">
    <name type="scientific">Pricia mediterranea</name>
    <dbReference type="NCBI Taxonomy" id="3076079"/>
    <lineage>
        <taxon>Bacteria</taxon>
        <taxon>Pseudomonadati</taxon>
        <taxon>Bacteroidota</taxon>
        <taxon>Flavobacteriia</taxon>
        <taxon>Flavobacteriales</taxon>
        <taxon>Flavobacteriaceae</taxon>
        <taxon>Pricia</taxon>
    </lineage>
</organism>
<dbReference type="SUPFAM" id="SSF52540">
    <property type="entry name" value="P-loop containing nucleoside triphosphate hydrolases"/>
    <property type="match status" value="1"/>
</dbReference>
<evidence type="ECO:0000313" key="3">
    <source>
        <dbReference type="EMBL" id="MDT7827976.1"/>
    </source>
</evidence>
<evidence type="ECO:0000313" key="4">
    <source>
        <dbReference type="Proteomes" id="UP001250656"/>
    </source>
</evidence>
<dbReference type="PANTHER" id="PTHR32114">
    <property type="entry name" value="ABC TRANSPORTER ABCH.3"/>
    <property type="match status" value="1"/>
</dbReference>
<dbReference type="InterPro" id="IPR027417">
    <property type="entry name" value="P-loop_NTPase"/>
</dbReference>
<reference evidence="3 4" key="1">
    <citation type="submission" date="2023-09" db="EMBL/GenBank/DDBJ databases">
        <title>Novel taxa isolated from Blanes Bay.</title>
        <authorList>
            <person name="Rey-Velasco X."/>
            <person name="Lucena T."/>
        </authorList>
    </citation>
    <scope>NUCLEOTIDE SEQUENCE [LARGE SCALE GENOMIC DNA]</scope>
    <source>
        <strain evidence="3 4">S334</strain>
    </source>
</reference>
<feature type="region of interest" description="Disordered" evidence="2">
    <location>
        <begin position="257"/>
        <end position="291"/>
    </location>
</feature>
<dbReference type="Proteomes" id="UP001250656">
    <property type="component" value="Unassembled WGS sequence"/>
</dbReference>